<evidence type="ECO:0000313" key="2">
    <source>
        <dbReference type="Proteomes" id="UP001054889"/>
    </source>
</evidence>
<name>A0AAV5FU88_ELECO</name>
<reference evidence="1" key="2">
    <citation type="submission" date="2021-12" db="EMBL/GenBank/DDBJ databases">
        <title>Resequencing data analysis of finger millet.</title>
        <authorList>
            <person name="Hatakeyama M."/>
            <person name="Aluri S."/>
            <person name="Balachadran M.T."/>
            <person name="Sivarajan S.R."/>
            <person name="Poveda L."/>
            <person name="Shimizu-Inatsugi R."/>
            <person name="Schlapbach R."/>
            <person name="Sreeman S.M."/>
            <person name="Shimizu K.K."/>
        </authorList>
    </citation>
    <scope>NUCLEOTIDE SEQUENCE</scope>
</reference>
<comment type="caution">
    <text evidence="1">The sequence shown here is derived from an EMBL/GenBank/DDBJ whole genome shotgun (WGS) entry which is preliminary data.</text>
</comment>
<reference evidence="1" key="1">
    <citation type="journal article" date="2018" name="DNA Res.">
        <title>Multiple hybrid de novo genome assembly of finger millet, an orphan allotetraploid crop.</title>
        <authorList>
            <person name="Hatakeyama M."/>
            <person name="Aluri S."/>
            <person name="Balachadran M.T."/>
            <person name="Sivarajan S.R."/>
            <person name="Patrignani A."/>
            <person name="Gruter S."/>
            <person name="Poveda L."/>
            <person name="Shimizu-Inatsugi R."/>
            <person name="Baeten J."/>
            <person name="Francoijs K.J."/>
            <person name="Nataraja K.N."/>
            <person name="Reddy Y.A.N."/>
            <person name="Phadnis S."/>
            <person name="Ravikumar R.L."/>
            <person name="Schlapbach R."/>
            <person name="Sreeman S.M."/>
            <person name="Shimizu K.K."/>
        </authorList>
    </citation>
    <scope>NUCLEOTIDE SEQUENCE</scope>
</reference>
<keyword evidence="2" id="KW-1185">Reference proteome</keyword>
<gene>
    <name evidence="1" type="primary">gb28323</name>
    <name evidence="1" type="ORF">PR202_gb28323</name>
</gene>
<accession>A0AAV5FU88</accession>
<dbReference type="EMBL" id="BQKI01000097">
    <property type="protein sequence ID" value="GJN39219.1"/>
    <property type="molecule type" value="Genomic_DNA"/>
</dbReference>
<organism evidence="1 2">
    <name type="scientific">Eleusine coracana subsp. coracana</name>
    <dbReference type="NCBI Taxonomy" id="191504"/>
    <lineage>
        <taxon>Eukaryota</taxon>
        <taxon>Viridiplantae</taxon>
        <taxon>Streptophyta</taxon>
        <taxon>Embryophyta</taxon>
        <taxon>Tracheophyta</taxon>
        <taxon>Spermatophyta</taxon>
        <taxon>Magnoliopsida</taxon>
        <taxon>Liliopsida</taxon>
        <taxon>Poales</taxon>
        <taxon>Poaceae</taxon>
        <taxon>PACMAD clade</taxon>
        <taxon>Chloridoideae</taxon>
        <taxon>Cynodonteae</taxon>
        <taxon>Eleusininae</taxon>
        <taxon>Eleusine</taxon>
    </lineage>
</organism>
<protein>
    <submittedName>
        <fullName evidence="1">Uncharacterized protein</fullName>
    </submittedName>
</protein>
<sequence>MYPSVFSAATGPETAPPRLLGLASALADDPDCSDLLPPFPVLGHAAFLLRDLPPPTPWSPVPAKSCSSPAAVSSVFSEFRDPAPSPATPDAAAADELGELDFDDDGGFDADSFLGVDEAAAEGIDAIMGKLTMGNDAAATAATSANSYLPGSSLQSYLRNVMMLQLGFRHGQLNKSQAQALKGQTVDTKWWMCPAIPVKDIVPAQQASAQMPVVPENKKKSKKKVEREMNIATGVCRKAEEGVPGSANGDPRTLVLPETGLGLRLNREEVLKAWCGRGSVFADPDLPRSSAADVLGRFVSKAYLLQQAAEKEKEG</sequence>
<dbReference type="Proteomes" id="UP001054889">
    <property type="component" value="Unassembled WGS sequence"/>
</dbReference>
<proteinExistence type="predicted"/>
<dbReference type="AlphaFoldDB" id="A0AAV5FU88"/>
<evidence type="ECO:0000313" key="1">
    <source>
        <dbReference type="EMBL" id="GJN39219.1"/>
    </source>
</evidence>